<organism evidence="2 3">
    <name type="scientific">Flaviramulus aquimarinus</name>
    <dbReference type="NCBI Taxonomy" id="1170456"/>
    <lineage>
        <taxon>Bacteria</taxon>
        <taxon>Pseudomonadati</taxon>
        <taxon>Bacteroidota</taxon>
        <taxon>Flavobacteriia</taxon>
        <taxon>Flavobacteriales</taxon>
        <taxon>Flavobacteriaceae</taxon>
        <taxon>Flaviramulus</taxon>
    </lineage>
</organism>
<feature type="transmembrane region" description="Helical" evidence="1">
    <location>
        <begin position="5"/>
        <end position="26"/>
    </location>
</feature>
<feature type="transmembrane region" description="Helical" evidence="1">
    <location>
        <begin position="46"/>
        <end position="65"/>
    </location>
</feature>
<protein>
    <recommendedName>
        <fullName evidence="4">DUF4386 domain-containing protein</fullName>
    </recommendedName>
</protein>
<accession>A0ABP9FEK8</accession>
<keyword evidence="1" id="KW-0812">Transmembrane</keyword>
<feature type="transmembrane region" description="Helical" evidence="1">
    <location>
        <begin position="188"/>
        <end position="207"/>
    </location>
</feature>
<evidence type="ECO:0000313" key="3">
    <source>
        <dbReference type="Proteomes" id="UP001500433"/>
    </source>
</evidence>
<comment type="caution">
    <text evidence="2">The sequence shown here is derived from an EMBL/GenBank/DDBJ whole genome shotgun (WGS) entry which is preliminary data.</text>
</comment>
<evidence type="ECO:0000256" key="1">
    <source>
        <dbReference type="SAM" id="Phobius"/>
    </source>
</evidence>
<evidence type="ECO:0008006" key="4">
    <source>
        <dbReference type="Google" id="ProtNLM"/>
    </source>
</evidence>
<dbReference type="Proteomes" id="UP001500433">
    <property type="component" value="Unassembled WGS sequence"/>
</dbReference>
<name>A0ABP9FEK8_9FLAO</name>
<proteinExistence type="predicted"/>
<feature type="transmembrane region" description="Helical" evidence="1">
    <location>
        <begin position="77"/>
        <end position="104"/>
    </location>
</feature>
<dbReference type="EMBL" id="BAABJH010000006">
    <property type="protein sequence ID" value="GAA4898263.1"/>
    <property type="molecule type" value="Genomic_DNA"/>
</dbReference>
<gene>
    <name evidence="2" type="ORF">GCM10023311_23890</name>
</gene>
<keyword evidence="3" id="KW-1185">Reference proteome</keyword>
<keyword evidence="1" id="KW-0472">Membrane</keyword>
<reference evidence="3" key="1">
    <citation type="journal article" date="2019" name="Int. J. Syst. Evol. Microbiol.">
        <title>The Global Catalogue of Microorganisms (GCM) 10K type strain sequencing project: providing services to taxonomists for standard genome sequencing and annotation.</title>
        <authorList>
            <consortium name="The Broad Institute Genomics Platform"/>
            <consortium name="The Broad Institute Genome Sequencing Center for Infectious Disease"/>
            <person name="Wu L."/>
            <person name="Ma J."/>
        </authorList>
    </citation>
    <scope>NUCLEOTIDE SEQUENCE [LARGE SCALE GENOMIC DNA]</scope>
    <source>
        <strain evidence="3">JCM 18274</strain>
    </source>
</reference>
<evidence type="ECO:0000313" key="2">
    <source>
        <dbReference type="EMBL" id="GAA4898263.1"/>
    </source>
</evidence>
<feature type="transmembrane region" description="Helical" evidence="1">
    <location>
        <begin position="134"/>
        <end position="153"/>
    </location>
</feature>
<dbReference type="RefSeq" id="WP_345274385.1">
    <property type="nucleotide sequence ID" value="NZ_BAABJH010000006.1"/>
</dbReference>
<feature type="transmembrane region" description="Helical" evidence="1">
    <location>
        <begin position="160"/>
        <end position="182"/>
    </location>
</feature>
<sequence>MENNFYKITGLSLTIGSFLAITTMIIHPAGGNIEHIIELSKPLQFTHSLAIFCLPFILFGFYGLTHKLSDKWKISTLAFIIIGFGLVAAMLAALFNGLALTFFLNQYSDNLEQNITIVKPIVSYGFAINKGLDYIFIVSFCLAIAIYSLIIIFSKKLPKLIGYLGITILIFAVIGAATNFVFTSHTGFRIFVFSIAGWILYSGISLIKPKRQ</sequence>
<keyword evidence="1" id="KW-1133">Transmembrane helix</keyword>